<organism evidence="1">
    <name type="scientific">Gordonia amarae</name>
    <dbReference type="NCBI Taxonomy" id="36821"/>
    <lineage>
        <taxon>Bacteria</taxon>
        <taxon>Bacillati</taxon>
        <taxon>Actinomycetota</taxon>
        <taxon>Actinomycetes</taxon>
        <taxon>Mycobacteriales</taxon>
        <taxon>Gordoniaceae</taxon>
        <taxon>Gordonia</taxon>
    </lineage>
</organism>
<accession>A0A857KZM6</accession>
<dbReference type="RefSeq" id="WP_005183480.1">
    <property type="nucleotide sequence ID" value="NZ_CP045804.1"/>
</dbReference>
<evidence type="ECO:0000313" key="1">
    <source>
        <dbReference type="EMBL" id="QHN39657.1"/>
    </source>
</evidence>
<dbReference type="GO" id="GO:0005737">
    <property type="term" value="C:cytoplasm"/>
    <property type="evidence" value="ECO:0007669"/>
    <property type="project" value="TreeGrafter"/>
</dbReference>
<dbReference type="PANTHER" id="PTHR13812">
    <property type="entry name" value="KETIMINE REDUCTASE MU-CRYSTALLIN"/>
    <property type="match status" value="1"/>
</dbReference>
<dbReference type="InterPro" id="IPR023401">
    <property type="entry name" value="ODC_N"/>
</dbReference>
<dbReference type="InterPro" id="IPR036291">
    <property type="entry name" value="NAD(P)-bd_dom_sf"/>
</dbReference>
<sequence length="320" mass="33027">MGTVEVLSAADIGALITPTEAVDAICDALVSGSVDPELDDPRLFSPAPGGEFLLMPARGRAAAGVKVLTVAPDNPARGKPKIQGVYVLVGSDDLAPRALLDGPELTLIRTPAVTVLAIRELLAAGPPRPPGPLPMVVYGTGPQARRHLQTMRSVLGPIDAAVIGRLPGAINEFIGETTRPGLAVRAGTPADVPGAAVVLTATSSPTPVVDAALIGPHTVVAAVGAHGPQNAELPPELVRRADVVVEARASAMREGGNLLRARTADDWARQPPANLADLVTGRFRRRPDTPAVYSGVGMSWEDLVLATTIVDRHQKPTGGT</sequence>
<reference evidence="1" key="1">
    <citation type="journal article" date="2021" name="Nat. Microbiol.">
        <title>Cocultivation of an ultrasmall environmental parasitic bacterium with lytic ability against bacteria associated with wastewater foams.</title>
        <authorList>
            <person name="Batinovic S."/>
            <person name="Rose J.J.A."/>
            <person name="Ratcliffe J."/>
            <person name="Seviour R.J."/>
            <person name="Petrovski S."/>
        </authorList>
    </citation>
    <scope>NUCLEOTIDE SEQUENCE</scope>
    <source>
        <strain evidence="1">CON44</strain>
    </source>
</reference>
<dbReference type="PIRSF" id="PIRSF001439">
    <property type="entry name" value="CryM"/>
    <property type="match status" value="1"/>
</dbReference>
<protein>
    <submittedName>
        <fullName evidence="1">Ornithine cyclodeaminase family protein</fullName>
    </submittedName>
</protein>
<dbReference type="Pfam" id="PF02423">
    <property type="entry name" value="OCD_Mu_crystall"/>
    <property type="match status" value="1"/>
</dbReference>
<dbReference type="Gene3D" id="3.40.50.720">
    <property type="entry name" value="NAD(P)-binding Rossmann-like Domain"/>
    <property type="match status" value="1"/>
</dbReference>
<proteinExistence type="predicted"/>
<dbReference type="PANTHER" id="PTHR13812:SF19">
    <property type="entry name" value="KETIMINE REDUCTASE MU-CRYSTALLIN"/>
    <property type="match status" value="1"/>
</dbReference>
<dbReference type="EMBL" id="CP045810">
    <property type="protein sequence ID" value="QHN39657.1"/>
    <property type="molecule type" value="Genomic_DNA"/>
</dbReference>
<dbReference type="AlphaFoldDB" id="A0A857KZM6"/>
<dbReference type="InterPro" id="IPR003462">
    <property type="entry name" value="ODC_Mu_crystall"/>
</dbReference>
<dbReference type="SUPFAM" id="SSF51735">
    <property type="entry name" value="NAD(P)-binding Rossmann-fold domains"/>
    <property type="match status" value="1"/>
</dbReference>
<gene>
    <name evidence="1" type="ORF">GII30_11245</name>
</gene>
<name>A0A857KZM6_9ACTN</name>
<dbReference type="Gene3D" id="3.30.1780.10">
    <property type="entry name" value="ornithine cyclodeaminase, domain 1"/>
    <property type="match status" value="1"/>
</dbReference>